<accession>A0A5N3P364</accession>
<proteinExistence type="predicted"/>
<evidence type="ECO:0000313" key="1">
    <source>
        <dbReference type="EMBL" id="KAB0264167.1"/>
    </source>
</evidence>
<protein>
    <submittedName>
        <fullName evidence="1">Uncharacterized protein</fullName>
    </submittedName>
</protein>
<sequence>MVGLTGRIVASGLVTLLTVLPASADPFFVRVYGRTYKVDPPPQQPKGLKPQEVMKALPNDIARGPGFRPSHEQVLAEVEERIWITKHQLDNRLGKTGGSGDGDDAKAGTQEITRSLATGAAQIRSPELQKLYDRDRALNLLVRELRRSLDLPVRPPEAGFSRPKLTPQVEATYRDLNFDPVKAYYGFRRVKAAVRSGDVDLLSRVVNYPLLVTGKVRRTVRNHDQLIAAKETVMDPRIREIVAKSVFETVFVRDKGMMLGEGEVWITYDGTDFGLGAINLQ</sequence>
<gene>
    <name evidence="1" type="ORF">FEZ63_24305</name>
</gene>
<evidence type="ECO:0000313" key="2">
    <source>
        <dbReference type="Proteomes" id="UP000325684"/>
    </source>
</evidence>
<dbReference type="EMBL" id="VCMV01000079">
    <property type="protein sequence ID" value="KAB0264167.1"/>
    <property type="molecule type" value="Genomic_DNA"/>
</dbReference>
<organism evidence="1 2">
    <name type="scientific">Microvirga brassicacearum</name>
    <dbReference type="NCBI Taxonomy" id="2580413"/>
    <lineage>
        <taxon>Bacteria</taxon>
        <taxon>Pseudomonadati</taxon>
        <taxon>Pseudomonadota</taxon>
        <taxon>Alphaproteobacteria</taxon>
        <taxon>Hyphomicrobiales</taxon>
        <taxon>Methylobacteriaceae</taxon>
        <taxon>Microvirga</taxon>
    </lineage>
</organism>
<reference evidence="1 2" key="1">
    <citation type="journal article" date="2019" name="Microorganisms">
        <title>Genome Insights into the Novel Species Microvirga brassicacearum, a Rapeseed Endophyte with Biotechnological Potential.</title>
        <authorList>
            <person name="Jimenez-Gomez A."/>
            <person name="Saati-Santamaria Z."/>
            <person name="Igual J.M."/>
            <person name="Rivas R."/>
            <person name="Mateos P.F."/>
            <person name="Garcia-Fraile P."/>
        </authorList>
    </citation>
    <scope>NUCLEOTIDE SEQUENCE [LARGE SCALE GENOMIC DNA]</scope>
    <source>
        <strain evidence="1 2">CDVBN77</strain>
    </source>
</reference>
<dbReference type="AlphaFoldDB" id="A0A5N3P364"/>
<dbReference type="OrthoDB" id="5455653at2"/>
<comment type="caution">
    <text evidence="1">The sequence shown here is derived from an EMBL/GenBank/DDBJ whole genome shotgun (WGS) entry which is preliminary data.</text>
</comment>
<name>A0A5N3P364_9HYPH</name>
<dbReference type="RefSeq" id="WP_150949946.1">
    <property type="nucleotide sequence ID" value="NZ_VCMV01000079.1"/>
</dbReference>
<dbReference type="Proteomes" id="UP000325684">
    <property type="component" value="Unassembled WGS sequence"/>
</dbReference>
<keyword evidence="2" id="KW-1185">Reference proteome</keyword>